<evidence type="ECO:0000256" key="7">
    <source>
        <dbReference type="SAM" id="MobiDB-lite"/>
    </source>
</evidence>
<name>A0ABV1RLH0_9ALTE</name>
<evidence type="ECO:0000256" key="3">
    <source>
        <dbReference type="ARBA" id="ARBA00022840"/>
    </source>
</evidence>
<dbReference type="Pfam" id="PF10609">
    <property type="entry name" value="ParA"/>
    <property type="match status" value="1"/>
</dbReference>
<dbReference type="InterPro" id="IPR019591">
    <property type="entry name" value="Mrp/NBP35_ATP-bd"/>
</dbReference>
<dbReference type="InterPro" id="IPR027417">
    <property type="entry name" value="P-loop_NTPase"/>
</dbReference>
<accession>A0ABV1RLH0</accession>
<keyword evidence="6" id="KW-0378">Hydrolase</keyword>
<evidence type="ECO:0000313" key="9">
    <source>
        <dbReference type="Proteomes" id="UP001467690"/>
    </source>
</evidence>
<comment type="similarity">
    <text evidence="6">Belongs to the Mrp/NBP35 ATP-binding proteins family.</text>
</comment>
<keyword evidence="4 6" id="KW-0408">Iron</keyword>
<reference evidence="8 9" key="1">
    <citation type="submission" date="2024-06" db="EMBL/GenBank/DDBJ databases">
        <authorList>
            <person name="Chen R.Y."/>
        </authorList>
    </citation>
    <scope>NUCLEOTIDE SEQUENCE [LARGE SCALE GENOMIC DNA]</scope>
    <source>
        <strain evidence="8 9">D2</strain>
    </source>
</reference>
<dbReference type="InterPro" id="IPR000808">
    <property type="entry name" value="Mrp-like_CS"/>
</dbReference>
<evidence type="ECO:0000256" key="4">
    <source>
        <dbReference type="ARBA" id="ARBA00023004"/>
    </source>
</evidence>
<keyword evidence="2 6" id="KW-0547">Nucleotide-binding</keyword>
<evidence type="ECO:0000256" key="1">
    <source>
        <dbReference type="ARBA" id="ARBA00022723"/>
    </source>
</evidence>
<gene>
    <name evidence="8" type="primary">apbC</name>
    <name evidence="8" type="ORF">ABS311_17735</name>
</gene>
<dbReference type="EMBL" id="JBELOE010000265">
    <property type="protein sequence ID" value="MER2493725.1"/>
    <property type="molecule type" value="Genomic_DNA"/>
</dbReference>
<keyword evidence="1 6" id="KW-0479">Metal-binding</keyword>
<dbReference type="InterPro" id="IPR033756">
    <property type="entry name" value="YlxH/NBP35"/>
</dbReference>
<dbReference type="CDD" id="cd02037">
    <property type="entry name" value="Mrp_NBP35"/>
    <property type="match status" value="1"/>
</dbReference>
<dbReference type="SUPFAM" id="SSF52540">
    <property type="entry name" value="P-loop containing nucleoside triphosphate hydrolases"/>
    <property type="match status" value="1"/>
</dbReference>
<dbReference type="RefSeq" id="WP_350402765.1">
    <property type="nucleotide sequence ID" value="NZ_JBELOE010000265.1"/>
</dbReference>
<keyword evidence="9" id="KW-1185">Reference proteome</keyword>
<comment type="function">
    <text evidence="6">Binds and transfers iron-sulfur (Fe-S) clusters to target apoproteins. Can hydrolyze ATP.</text>
</comment>
<dbReference type="PROSITE" id="PS01215">
    <property type="entry name" value="MRP"/>
    <property type="match status" value="1"/>
</dbReference>
<dbReference type="PANTHER" id="PTHR42961">
    <property type="entry name" value="IRON-SULFUR PROTEIN NUBPL"/>
    <property type="match status" value="1"/>
</dbReference>
<feature type="binding site" evidence="6">
    <location>
        <begin position="106"/>
        <end position="113"/>
    </location>
    <ligand>
        <name>ATP</name>
        <dbReference type="ChEBI" id="CHEBI:30616"/>
    </ligand>
</feature>
<dbReference type="HAMAP" id="MF_02040">
    <property type="entry name" value="Mrp_NBP35"/>
    <property type="match status" value="1"/>
</dbReference>
<dbReference type="Proteomes" id="UP001467690">
    <property type="component" value="Unassembled WGS sequence"/>
</dbReference>
<evidence type="ECO:0000256" key="6">
    <source>
        <dbReference type="HAMAP-Rule" id="MF_02040"/>
    </source>
</evidence>
<dbReference type="PANTHER" id="PTHR42961:SF2">
    <property type="entry name" value="IRON-SULFUR PROTEIN NUBPL"/>
    <property type="match status" value="1"/>
</dbReference>
<keyword evidence="3 6" id="KW-0067">ATP-binding</keyword>
<proteinExistence type="inferred from homology"/>
<comment type="subunit">
    <text evidence="6">Homodimer.</text>
</comment>
<evidence type="ECO:0000256" key="2">
    <source>
        <dbReference type="ARBA" id="ARBA00022741"/>
    </source>
</evidence>
<comment type="caution">
    <text evidence="8">The sequence shown here is derived from an EMBL/GenBank/DDBJ whole genome shotgun (WGS) entry which is preliminary data.</text>
</comment>
<evidence type="ECO:0000256" key="5">
    <source>
        <dbReference type="ARBA" id="ARBA00023014"/>
    </source>
</evidence>
<keyword evidence="5 6" id="KW-0411">Iron-sulfur</keyword>
<sequence length="362" mass="39344">MFKNLFGQKSDVSGKHQSKPQAKMNVQYSDVLAKFCAQYDVPNLTELVKIEDEQVRLPFKLELLEDELKSINHNLSIQYDYALATLNRSHQNPRAQIKHIIAVASGKGGVGKSTVSVNLARALKQLGADVGVLDADIYGPSIPLMLGLAGQQPEAIDDKWMKPLVSKEGIKTISIGYLVDPKKAAIWRGPMASKALTQLFNETVWGELDYLIIDLPPGTGDIQLTLMQSMPLSTSIVVTTPQNIALADAEKALAMFNELKIPVAGIVENMSVHTCSQCGHQEAIFGEKGGQSLAVGHHTKLLASLPLDIKIRETMDKGDGSGFNSADLFAGYRNIAIKLATSLYLQARNNPAQQSIPVTQVD</sequence>
<organism evidence="8 9">
    <name type="scientific">Catenovulum sediminis</name>
    <dbReference type="NCBI Taxonomy" id="1740262"/>
    <lineage>
        <taxon>Bacteria</taxon>
        <taxon>Pseudomonadati</taxon>
        <taxon>Pseudomonadota</taxon>
        <taxon>Gammaproteobacteria</taxon>
        <taxon>Alteromonadales</taxon>
        <taxon>Alteromonadaceae</taxon>
        <taxon>Catenovulum</taxon>
    </lineage>
</organism>
<dbReference type="Gene3D" id="3.40.50.300">
    <property type="entry name" value="P-loop containing nucleotide triphosphate hydrolases"/>
    <property type="match status" value="1"/>
</dbReference>
<feature type="region of interest" description="Disordered" evidence="7">
    <location>
        <begin position="1"/>
        <end position="21"/>
    </location>
</feature>
<protein>
    <recommendedName>
        <fullName evidence="6">Iron-sulfur cluster carrier protein</fullName>
    </recommendedName>
</protein>
<dbReference type="InterPro" id="IPR044304">
    <property type="entry name" value="NUBPL-like"/>
</dbReference>
<dbReference type="NCBIfam" id="NF008669">
    <property type="entry name" value="PRK11670.1"/>
    <property type="match status" value="1"/>
</dbReference>
<evidence type="ECO:0000313" key="8">
    <source>
        <dbReference type="EMBL" id="MER2493725.1"/>
    </source>
</evidence>